<evidence type="ECO:0000313" key="3">
    <source>
        <dbReference type="EMBL" id="KDE02482.1"/>
    </source>
</evidence>
<evidence type="ECO:0000256" key="1">
    <source>
        <dbReference type="SAM" id="MobiDB-lite"/>
    </source>
</evidence>
<dbReference type="InterPro" id="IPR018973">
    <property type="entry name" value="MZB"/>
</dbReference>
<dbReference type="HOGENOM" id="CLU_440886_0_0_1"/>
<accession>U5HIW4</accession>
<dbReference type="Pfam" id="PF09369">
    <property type="entry name" value="MZB"/>
    <property type="match status" value="1"/>
</dbReference>
<dbReference type="GO" id="GO:0043138">
    <property type="term" value="F:3'-5' DNA helicase activity"/>
    <property type="evidence" value="ECO:0007669"/>
    <property type="project" value="TreeGrafter"/>
</dbReference>
<protein>
    <recommendedName>
        <fullName evidence="2">Helicase ATP-binding domain-containing protein</fullName>
    </recommendedName>
</protein>
<dbReference type="EnsemblFungi" id="MVLG_06962T0">
    <property type="protein sequence ID" value="MVLG_06962T0"/>
    <property type="gene ID" value="MVLG_06962"/>
</dbReference>
<proteinExistence type="predicted"/>
<gene>
    <name evidence="3" type="ORF">MVLG_06962</name>
</gene>
<dbReference type="GO" id="GO:0005634">
    <property type="term" value="C:nucleus"/>
    <property type="evidence" value="ECO:0007669"/>
    <property type="project" value="TreeGrafter"/>
</dbReference>
<dbReference type="InterPro" id="IPR011545">
    <property type="entry name" value="DEAD/DEAH_box_helicase_dom"/>
</dbReference>
<feature type="region of interest" description="Disordered" evidence="1">
    <location>
        <begin position="30"/>
        <end position="53"/>
    </location>
</feature>
<dbReference type="SUPFAM" id="SSF52540">
    <property type="entry name" value="P-loop containing nucleoside triphosphate hydrolases"/>
    <property type="match status" value="1"/>
</dbReference>
<dbReference type="EMBL" id="AEIJ01000952">
    <property type="status" value="NOT_ANNOTATED_CDS"/>
    <property type="molecule type" value="Genomic_DNA"/>
</dbReference>
<dbReference type="InParanoid" id="U5HIW4"/>
<reference evidence="4" key="4">
    <citation type="submission" date="2015-06" db="UniProtKB">
        <authorList>
            <consortium name="EnsemblFungi"/>
        </authorList>
    </citation>
    <scope>IDENTIFICATION</scope>
</reference>
<dbReference type="GO" id="GO:0006289">
    <property type="term" value="P:nucleotide-excision repair"/>
    <property type="evidence" value="ECO:0007669"/>
    <property type="project" value="TreeGrafter"/>
</dbReference>
<dbReference type="Pfam" id="PF00270">
    <property type="entry name" value="DEAD"/>
    <property type="match status" value="1"/>
</dbReference>
<reference evidence="5" key="1">
    <citation type="submission" date="2010-11" db="EMBL/GenBank/DDBJ databases">
        <title>The genome sequence of Microbotryum violaceum strain p1A1 Lamole.</title>
        <authorList>
            <person name="Cuomo C."/>
            <person name="Perlin M."/>
            <person name="Young S.K."/>
            <person name="Zeng Q."/>
            <person name="Gargeya S."/>
            <person name="Alvarado L."/>
            <person name="Berlin A."/>
            <person name="Chapman S.B."/>
            <person name="Chen Z."/>
            <person name="Freedman E."/>
            <person name="Gellesch M."/>
            <person name="Goldberg J."/>
            <person name="Griggs A."/>
            <person name="Gujja S."/>
            <person name="Heilman E."/>
            <person name="Heiman D."/>
            <person name="Howarth C."/>
            <person name="Mehta T."/>
            <person name="Neiman D."/>
            <person name="Pearson M."/>
            <person name="Roberts A."/>
            <person name="Saif S."/>
            <person name="Shea T."/>
            <person name="Shenoy N."/>
            <person name="Sisk P."/>
            <person name="Stolte C."/>
            <person name="Sykes S."/>
            <person name="White J."/>
            <person name="Yandava C."/>
            <person name="Haas B."/>
            <person name="Nusbaum C."/>
            <person name="Birren B."/>
        </authorList>
    </citation>
    <scope>NUCLEOTIDE SEQUENCE [LARGE SCALE GENOMIC DNA]</scope>
    <source>
        <strain evidence="5">p1A1 Lamole</strain>
    </source>
</reference>
<dbReference type="EMBL" id="GL541816">
    <property type="protein sequence ID" value="KDE02482.1"/>
    <property type="molecule type" value="Genomic_DNA"/>
</dbReference>
<dbReference type="OrthoDB" id="18781at2759"/>
<dbReference type="GO" id="GO:0003676">
    <property type="term" value="F:nucleic acid binding"/>
    <property type="evidence" value="ECO:0007669"/>
    <property type="project" value="InterPro"/>
</dbReference>
<organism evidence="3">
    <name type="scientific">Microbotryum lychnidis-dioicae (strain p1A1 Lamole / MvSl-1064)</name>
    <name type="common">Anther smut fungus</name>
    <dbReference type="NCBI Taxonomy" id="683840"/>
    <lineage>
        <taxon>Eukaryota</taxon>
        <taxon>Fungi</taxon>
        <taxon>Dikarya</taxon>
        <taxon>Basidiomycota</taxon>
        <taxon>Pucciniomycotina</taxon>
        <taxon>Microbotryomycetes</taxon>
        <taxon>Microbotryales</taxon>
        <taxon>Microbotryaceae</taxon>
        <taxon>Microbotryum</taxon>
    </lineage>
</organism>
<keyword evidence="5" id="KW-1185">Reference proteome</keyword>
<dbReference type="STRING" id="683840.U5HIW4"/>
<dbReference type="PANTHER" id="PTHR47957:SF3">
    <property type="entry name" value="ATP-DEPENDENT HELICASE HRQ1"/>
    <property type="match status" value="1"/>
</dbReference>
<dbReference type="InterPro" id="IPR014001">
    <property type="entry name" value="Helicase_ATP-bd"/>
</dbReference>
<reference evidence="3 5" key="3">
    <citation type="journal article" date="2015" name="BMC Genomics">
        <title>Sex and parasites: genomic and transcriptomic analysis of Microbotryum lychnidis-dioicae, the biotrophic and plant-castrating anther smut fungus.</title>
        <authorList>
            <person name="Perlin M.H."/>
            <person name="Amselem J."/>
            <person name="Fontanillas E."/>
            <person name="Toh S.S."/>
            <person name="Chen Z."/>
            <person name="Goldberg J."/>
            <person name="Duplessis S."/>
            <person name="Henrissat B."/>
            <person name="Young S."/>
            <person name="Zeng Q."/>
            <person name="Aguileta G."/>
            <person name="Petit E."/>
            <person name="Badouin H."/>
            <person name="Andrews J."/>
            <person name="Razeeq D."/>
            <person name="Gabaldon T."/>
            <person name="Quesneville H."/>
            <person name="Giraud T."/>
            <person name="Hood M.E."/>
            <person name="Schultz D.J."/>
            <person name="Cuomo C.A."/>
        </authorList>
    </citation>
    <scope>NUCLEOTIDE SEQUENCE [LARGE SCALE GENOMIC DNA]</scope>
    <source>
        <strain evidence="3">P1A1 Lamole</strain>
        <strain evidence="5">p1A1 Lamole</strain>
    </source>
</reference>
<feature type="region of interest" description="Disordered" evidence="1">
    <location>
        <begin position="103"/>
        <end position="137"/>
    </location>
</feature>
<name>U5HIW4_USTV1</name>
<evidence type="ECO:0000259" key="2">
    <source>
        <dbReference type="PROSITE" id="PS51192"/>
    </source>
</evidence>
<dbReference type="Proteomes" id="UP000017200">
    <property type="component" value="Unassembled WGS sequence"/>
</dbReference>
<dbReference type="GO" id="GO:0005524">
    <property type="term" value="F:ATP binding"/>
    <property type="evidence" value="ECO:0007669"/>
    <property type="project" value="InterPro"/>
</dbReference>
<evidence type="ECO:0000313" key="5">
    <source>
        <dbReference type="Proteomes" id="UP000017200"/>
    </source>
</evidence>
<dbReference type="AlphaFoldDB" id="U5HIW4"/>
<feature type="compositionally biased region" description="Basic and acidic residues" evidence="1">
    <location>
        <begin position="38"/>
        <end position="53"/>
    </location>
</feature>
<dbReference type="GO" id="GO:0036297">
    <property type="term" value="P:interstrand cross-link repair"/>
    <property type="evidence" value="ECO:0007669"/>
    <property type="project" value="TreeGrafter"/>
</dbReference>
<dbReference type="PROSITE" id="PS51192">
    <property type="entry name" value="HELICASE_ATP_BIND_1"/>
    <property type="match status" value="1"/>
</dbReference>
<feature type="compositionally biased region" description="Polar residues" evidence="1">
    <location>
        <begin position="116"/>
        <end position="133"/>
    </location>
</feature>
<evidence type="ECO:0000313" key="4">
    <source>
        <dbReference type="EnsemblFungi" id="MVLG_06962T0"/>
    </source>
</evidence>
<reference evidence="3" key="2">
    <citation type="submission" date="2010-11" db="EMBL/GenBank/DDBJ databases">
        <authorList>
            <consortium name="The Broad Institute Genome Sequencing Platform"/>
            <person name="Earl A."/>
            <person name="Ward D."/>
            <person name="Feldgarden M."/>
            <person name="Gevers D."/>
            <person name="Butler R."/>
            <person name="Young S.K."/>
            <person name="Zeng Q."/>
            <person name="Gargeya S."/>
            <person name="Fitzgerald M."/>
            <person name="Haas B."/>
            <person name="Abouelleil A."/>
            <person name="Alvarado L."/>
            <person name="Arachchi H.M."/>
            <person name="Berlin A."/>
            <person name="Brown A."/>
            <person name="Chapman S.B."/>
            <person name="Chen Z."/>
            <person name="Dunbar C."/>
            <person name="Freedman E."/>
            <person name="Gearin G."/>
            <person name="Gellesch M."/>
            <person name="Goldberg J."/>
            <person name="Griggs A."/>
            <person name="Gujja S."/>
            <person name="Heilman E."/>
            <person name="Heiman D."/>
            <person name="Howarth C."/>
            <person name="Larson L."/>
            <person name="Lui A."/>
            <person name="MacDonald P.J.P."/>
            <person name="Mehta T."/>
            <person name="Montmayeur A."/>
            <person name="Murphy C."/>
            <person name="Neiman D."/>
            <person name="Pearson M."/>
            <person name="Priest M."/>
            <person name="Roberts A."/>
            <person name="Saif S."/>
            <person name="Shea T."/>
            <person name="Shenoy N."/>
            <person name="Sisk P."/>
            <person name="Stolte C."/>
            <person name="Sykes S."/>
            <person name="White J."/>
            <person name="Yandava C."/>
            <person name="Wortman J."/>
            <person name="Nusbaum C."/>
            <person name="Birren B."/>
        </authorList>
    </citation>
    <scope>NUCLEOTIDE SEQUENCE</scope>
    <source>
        <strain evidence="3">P1A1 Lamole</strain>
    </source>
</reference>
<sequence length="620" mass="68003">MHDIAQIKSLLLQLITFAYIDAEMLRIHSTSANPSGHDGAEDDARSRRMKKARELDGAYAEAAAQVQEVGGSDNKKESVALMFSFNDGELKSSNGVGKVITRKWQRKKHEKHQQEMQRQNSAEGKTPVRSSSCDKVPQYSKESMTSLIERRNAKFSAAVSELLVACAAAVPPEDPVTLLLAATDDNFPVKPGDEDVERKRLTEKREDLEFYQRNPDWRPSIEKIVIELMHQKEYRGQIVENGHRIFDARKGVYCDLDLPLSTSVWDALYTTKEITQLYSHQAQAINTLDAGHNVIVSTSTSSGKSLIYQLPALKELEKDNDATAMYIFPTKALAQDQKRALAELLAACGGLEDVKRNNILDTVNISSPPFIRRSHGLWIDVPASALEILLLKNFHPAASIHTAEHALMSLTPIVAMCTEGDVRTECQQPEKKFASMPSSRKRPARLILYDSAGMSGGICAKAFDHISVLIRQAADTIANCICTEGCPSCVASHMCSGASTIVSKLGTLVVLDSILNRPIDIDAIPLQEPAQGIVPGGSIDLAGAGVRRSLIDAQQLRTVEKEGVMEEEEISEAGVRERDCVLAELLGGGPGSEIPQVPRMAEVQERTRYDITKGGGFMSR</sequence>
<dbReference type="PANTHER" id="PTHR47957">
    <property type="entry name" value="ATP-DEPENDENT HELICASE HRQ1"/>
    <property type="match status" value="1"/>
</dbReference>
<dbReference type="Gene3D" id="3.40.50.300">
    <property type="entry name" value="P-loop containing nucleotide triphosphate hydrolases"/>
    <property type="match status" value="1"/>
</dbReference>
<feature type="domain" description="Helicase ATP-binding" evidence="2">
    <location>
        <begin position="285"/>
        <end position="430"/>
    </location>
</feature>
<dbReference type="EMBL" id="AEIJ01000951">
    <property type="status" value="NOT_ANNOTATED_CDS"/>
    <property type="molecule type" value="Genomic_DNA"/>
</dbReference>
<dbReference type="InterPro" id="IPR027417">
    <property type="entry name" value="P-loop_NTPase"/>
</dbReference>